<proteinExistence type="predicted"/>
<dbReference type="AlphaFoldDB" id="A0A3N0YEU3"/>
<organism evidence="1 2">
    <name type="scientific">Anabarilius grahami</name>
    <name type="common">Kanglang fish</name>
    <name type="synonym">Barilius grahami</name>
    <dbReference type="NCBI Taxonomy" id="495550"/>
    <lineage>
        <taxon>Eukaryota</taxon>
        <taxon>Metazoa</taxon>
        <taxon>Chordata</taxon>
        <taxon>Craniata</taxon>
        <taxon>Vertebrata</taxon>
        <taxon>Euteleostomi</taxon>
        <taxon>Actinopterygii</taxon>
        <taxon>Neopterygii</taxon>
        <taxon>Teleostei</taxon>
        <taxon>Ostariophysi</taxon>
        <taxon>Cypriniformes</taxon>
        <taxon>Xenocyprididae</taxon>
        <taxon>Xenocypridinae</taxon>
        <taxon>Xenocypridinae incertae sedis</taxon>
        <taxon>Anabarilius</taxon>
    </lineage>
</organism>
<gene>
    <name evidence="1" type="ORF">DPX16_8720</name>
</gene>
<reference evidence="1 2" key="1">
    <citation type="submission" date="2018-10" db="EMBL/GenBank/DDBJ databases">
        <title>Genome assembly for a Yunnan-Guizhou Plateau 3E fish, Anabarilius grahami (Regan), and its evolutionary and genetic applications.</title>
        <authorList>
            <person name="Jiang W."/>
        </authorList>
    </citation>
    <scope>NUCLEOTIDE SEQUENCE [LARGE SCALE GENOMIC DNA]</scope>
    <source>
        <strain evidence="1">AG-KIZ</strain>
        <tissue evidence="1">Muscle</tissue>
    </source>
</reference>
<evidence type="ECO:0000313" key="1">
    <source>
        <dbReference type="EMBL" id="ROL44298.1"/>
    </source>
</evidence>
<comment type="caution">
    <text evidence="1">The sequence shown here is derived from an EMBL/GenBank/DDBJ whole genome shotgun (WGS) entry which is preliminary data.</text>
</comment>
<evidence type="ECO:0000313" key="2">
    <source>
        <dbReference type="Proteomes" id="UP000281406"/>
    </source>
</evidence>
<keyword evidence="2" id="KW-1185">Reference proteome</keyword>
<protein>
    <submittedName>
        <fullName evidence="1">Uncharacterized protein</fullName>
    </submittedName>
</protein>
<dbReference type="EMBL" id="RJVU01046259">
    <property type="protein sequence ID" value="ROL44298.1"/>
    <property type="molecule type" value="Genomic_DNA"/>
</dbReference>
<sequence length="129" mass="14910">MFCTLGPSWDAGVLVDQHMLSFGCCCGRCRLKEHSCCPHFHKHTHRGLAVTPSLHCAQRTPPYPWKPSNADAGQLVIDFGLKEMWRAVMGYWVNQLRYRDGQCCITQNVNRVRLSFQRNRQKPKYETLS</sequence>
<name>A0A3N0YEU3_ANAGA</name>
<accession>A0A3N0YEU3</accession>
<dbReference type="Proteomes" id="UP000281406">
    <property type="component" value="Unassembled WGS sequence"/>
</dbReference>